<dbReference type="RefSeq" id="WP_309201948.1">
    <property type="nucleotide sequence ID" value="NZ_CP133548.1"/>
</dbReference>
<keyword evidence="2" id="KW-1185">Reference proteome</keyword>
<dbReference type="KEGG" id="plei:Q9312_16405"/>
<protein>
    <submittedName>
        <fullName evidence="1">Uncharacterized protein</fullName>
    </submittedName>
</protein>
<name>A0AA51RSQ1_9GAMM</name>
<dbReference type="Proteomes" id="UP001239782">
    <property type="component" value="Chromosome"/>
</dbReference>
<dbReference type="AlphaFoldDB" id="A0AA51RSQ1"/>
<organism evidence="1 2">
    <name type="scientific">Pleionea litopenaei</name>
    <dbReference type="NCBI Taxonomy" id="3070815"/>
    <lineage>
        <taxon>Bacteria</taxon>
        <taxon>Pseudomonadati</taxon>
        <taxon>Pseudomonadota</taxon>
        <taxon>Gammaproteobacteria</taxon>
        <taxon>Oceanospirillales</taxon>
        <taxon>Pleioneaceae</taxon>
        <taxon>Pleionea</taxon>
    </lineage>
</organism>
<dbReference type="InterPro" id="IPR046689">
    <property type="entry name" value="DUF6559"/>
</dbReference>
<accession>A0AA51RSQ1</accession>
<reference evidence="1 2" key="1">
    <citation type="submission" date="2023-08" db="EMBL/GenBank/DDBJ databases">
        <title>Pleionea litopenaei sp. nov., isolated from stomach of juvenile Litopenaeus vannamei.</title>
        <authorList>
            <person name="Rho A.M."/>
            <person name="Hwang C.Y."/>
        </authorList>
    </citation>
    <scope>NUCLEOTIDE SEQUENCE [LARGE SCALE GENOMIC DNA]</scope>
    <source>
        <strain evidence="1 2">HL-JVS1</strain>
    </source>
</reference>
<evidence type="ECO:0000313" key="1">
    <source>
        <dbReference type="EMBL" id="WMS86803.1"/>
    </source>
</evidence>
<sequence length="115" mass="13156">MWFKERRKRKAIHNYFTKVSPLLASRYGLSEYYSEGQVKTTVGVAKVSKRFIDYALAMYTQPSERFSEQRVEVATLFDISPEYTAVTLIKLALPVGWKGGVHTNWIANKNGKSGF</sequence>
<dbReference type="EMBL" id="CP133548">
    <property type="protein sequence ID" value="WMS86803.1"/>
    <property type="molecule type" value="Genomic_DNA"/>
</dbReference>
<evidence type="ECO:0000313" key="2">
    <source>
        <dbReference type="Proteomes" id="UP001239782"/>
    </source>
</evidence>
<gene>
    <name evidence="1" type="ORF">Q9312_16405</name>
</gene>
<proteinExistence type="predicted"/>
<dbReference type="Pfam" id="PF20196">
    <property type="entry name" value="DUF6559"/>
    <property type="match status" value="1"/>
</dbReference>